<evidence type="ECO:0000313" key="2">
    <source>
        <dbReference type="EnsemblPlants" id="HORVU.MOREX.r3.5HG0428690.1"/>
    </source>
</evidence>
<dbReference type="AlphaFoldDB" id="A0A8I6X7X1"/>
<accession>A0A8I6X7X1</accession>
<sequence>MGLLTQAGGGCGRAPPDRYAVADIVSQRDRIVDRFLPEVGRWDLLLGVPCHCQPPLAWEMEMDQETVAFDGRLWWVDLTCGAVSMDPFSDQPELRFVPLPSGTSLTFILMEHKNASAEHRAQFRREVARYRRIGVSEGRLRYIDASIHDPFLLSSYVLDEEGRSWTLEHEVELRKVLEDGGHPCQQGKRPPQIAVIDPLNAGIMYITVGEQKHIVAVDIYQEKVIASSPLQNGYHTLVPCVLPPWLGSSQIPTAGTASMPPEWPQGYHQRCRSNNRFF</sequence>
<dbReference type="Pfam" id="PF07762">
    <property type="entry name" value="DUF1618"/>
    <property type="match status" value="1"/>
</dbReference>
<name>A0A8I6X7X1_HORVV</name>
<reference evidence="3" key="1">
    <citation type="journal article" date="2012" name="Nature">
        <title>A physical, genetic and functional sequence assembly of the barley genome.</title>
        <authorList>
            <consortium name="The International Barley Genome Sequencing Consortium"/>
            <person name="Mayer K.F."/>
            <person name="Waugh R."/>
            <person name="Brown J.W."/>
            <person name="Schulman A."/>
            <person name="Langridge P."/>
            <person name="Platzer M."/>
            <person name="Fincher G.B."/>
            <person name="Muehlbauer G.J."/>
            <person name="Sato K."/>
            <person name="Close T.J."/>
            <person name="Wise R.P."/>
            <person name="Stein N."/>
        </authorList>
    </citation>
    <scope>NUCLEOTIDE SEQUENCE [LARGE SCALE GENOMIC DNA]</scope>
    <source>
        <strain evidence="3">cv. Morex</strain>
    </source>
</reference>
<reference evidence="2" key="2">
    <citation type="submission" date="2020-10" db="EMBL/GenBank/DDBJ databases">
        <authorList>
            <person name="Scholz U."/>
            <person name="Mascher M."/>
            <person name="Fiebig A."/>
        </authorList>
    </citation>
    <scope>NUCLEOTIDE SEQUENCE [LARGE SCALE GENOMIC DNA]</scope>
    <source>
        <strain evidence="2">cv. Morex</strain>
    </source>
</reference>
<keyword evidence="3" id="KW-1185">Reference proteome</keyword>
<dbReference type="PANTHER" id="PTHR33086:SF89">
    <property type="entry name" value="DUF1618 DOMAIN-CONTAINING PROTEIN"/>
    <property type="match status" value="1"/>
</dbReference>
<dbReference type="Proteomes" id="UP000011116">
    <property type="component" value="Chromosome 5H"/>
</dbReference>
<dbReference type="InterPro" id="IPR011676">
    <property type="entry name" value="DUF1618"/>
</dbReference>
<dbReference type="EnsemblPlants" id="HORVU.MOREX.r3.5HG0428690.1">
    <property type="protein sequence ID" value="HORVU.MOREX.r3.5HG0428690.1"/>
    <property type="gene ID" value="HORVU.MOREX.r3.5HG0428690"/>
</dbReference>
<dbReference type="PANTHER" id="PTHR33086">
    <property type="entry name" value="OS05G0468200 PROTEIN-RELATED"/>
    <property type="match status" value="1"/>
</dbReference>
<proteinExistence type="predicted"/>
<dbReference type="Gramene" id="HORVU.MOREX.r3.5HG0428690.1">
    <property type="protein sequence ID" value="HORVU.MOREX.r3.5HG0428690.1"/>
    <property type="gene ID" value="HORVU.MOREX.r3.5HG0428690"/>
</dbReference>
<feature type="domain" description="DUF1618" evidence="1">
    <location>
        <begin position="75"/>
        <end position="205"/>
    </location>
</feature>
<dbReference type="Gramene" id="HORVU.MOREX.r2.5HG0356220.1">
    <property type="protein sequence ID" value="HORVU.MOREX.r2.5HG0356220.1"/>
    <property type="gene ID" value="HORVU.MOREX.r2.5HG0356220"/>
</dbReference>
<dbReference type="OMA" id="MEHKDSS"/>
<reference evidence="2" key="3">
    <citation type="submission" date="2022-01" db="UniProtKB">
        <authorList>
            <consortium name="EnsemblPlants"/>
        </authorList>
    </citation>
    <scope>IDENTIFICATION</scope>
    <source>
        <strain evidence="2">subsp. vulgare</strain>
    </source>
</reference>
<protein>
    <recommendedName>
        <fullName evidence="1">DUF1618 domain-containing protein</fullName>
    </recommendedName>
</protein>
<organism evidence="2 3">
    <name type="scientific">Hordeum vulgare subsp. vulgare</name>
    <name type="common">Domesticated barley</name>
    <dbReference type="NCBI Taxonomy" id="112509"/>
    <lineage>
        <taxon>Eukaryota</taxon>
        <taxon>Viridiplantae</taxon>
        <taxon>Streptophyta</taxon>
        <taxon>Embryophyta</taxon>
        <taxon>Tracheophyta</taxon>
        <taxon>Spermatophyta</taxon>
        <taxon>Magnoliopsida</taxon>
        <taxon>Liliopsida</taxon>
        <taxon>Poales</taxon>
        <taxon>Poaceae</taxon>
        <taxon>BOP clade</taxon>
        <taxon>Pooideae</taxon>
        <taxon>Triticodae</taxon>
        <taxon>Triticeae</taxon>
        <taxon>Hordeinae</taxon>
        <taxon>Hordeum</taxon>
    </lineage>
</organism>
<evidence type="ECO:0000313" key="3">
    <source>
        <dbReference type="Proteomes" id="UP000011116"/>
    </source>
</evidence>
<evidence type="ECO:0000259" key="1">
    <source>
        <dbReference type="Pfam" id="PF07762"/>
    </source>
</evidence>